<dbReference type="Proteomes" id="UP000199087">
    <property type="component" value="Unassembled WGS sequence"/>
</dbReference>
<evidence type="ECO:0000256" key="1">
    <source>
        <dbReference type="SAM" id="Phobius"/>
    </source>
</evidence>
<keyword evidence="1" id="KW-1133">Transmembrane helix</keyword>
<protein>
    <recommendedName>
        <fullName evidence="2">EfeO-type cupredoxin-like domain-containing protein</fullName>
    </recommendedName>
</protein>
<keyword evidence="1" id="KW-0812">Transmembrane</keyword>
<proteinExistence type="predicted"/>
<organism evidence="3 4">
    <name type="scientific">Neobacillus massiliamazoniensis</name>
    <dbReference type="NCBI Taxonomy" id="1499688"/>
    <lineage>
        <taxon>Bacteria</taxon>
        <taxon>Bacillati</taxon>
        <taxon>Bacillota</taxon>
        <taxon>Bacilli</taxon>
        <taxon>Bacillales</taxon>
        <taxon>Bacillaceae</taxon>
        <taxon>Neobacillus</taxon>
    </lineage>
</organism>
<keyword evidence="4" id="KW-1185">Reference proteome</keyword>
<evidence type="ECO:0000313" key="4">
    <source>
        <dbReference type="Proteomes" id="UP000199087"/>
    </source>
</evidence>
<feature type="domain" description="EfeO-type cupredoxin-like" evidence="2">
    <location>
        <begin position="56"/>
        <end position="138"/>
    </location>
</feature>
<sequence length="150" mass="17152">MRFFVVKKETFLFFLAVGFVLVTISAWFILKAGDTTVFNQQSSGKTREIHMVAVEFKTTMKNGNEMEAYHWFPDTIHIKKDEKVQLFIDGINGVEHQFYIEGTKIKGTVKKGEETLVSLQFQKKGTYQLICNSHSDRAHNGPMTANIVVE</sequence>
<name>A0A0U1P0B5_9BACI</name>
<accession>A0A0U1P0B5</accession>
<dbReference type="RefSeq" id="WP_090636758.1">
    <property type="nucleotide sequence ID" value="NZ_CVRB01000004.1"/>
</dbReference>
<feature type="transmembrane region" description="Helical" evidence="1">
    <location>
        <begin position="12"/>
        <end position="30"/>
    </location>
</feature>
<gene>
    <name evidence="3" type="ORF">BN000_03730</name>
</gene>
<dbReference type="SUPFAM" id="SSF49503">
    <property type="entry name" value="Cupredoxins"/>
    <property type="match status" value="1"/>
</dbReference>
<dbReference type="Pfam" id="PF13473">
    <property type="entry name" value="Cupredoxin_1"/>
    <property type="match status" value="1"/>
</dbReference>
<dbReference type="Gene3D" id="2.60.40.420">
    <property type="entry name" value="Cupredoxins - blue copper proteins"/>
    <property type="match status" value="1"/>
</dbReference>
<keyword evidence="1" id="KW-0472">Membrane</keyword>
<dbReference type="InterPro" id="IPR008972">
    <property type="entry name" value="Cupredoxin"/>
</dbReference>
<dbReference type="STRING" id="1499688.BN000_03730"/>
<dbReference type="AlphaFoldDB" id="A0A0U1P0B5"/>
<dbReference type="InterPro" id="IPR028096">
    <property type="entry name" value="EfeO_Cupredoxin"/>
</dbReference>
<dbReference type="EMBL" id="CVRB01000004">
    <property type="protein sequence ID" value="CRK83739.1"/>
    <property type="molecule type" value="Genomic_DNA"/>
</dbReference>
<dbReference type="OrthoDB" id="9773354at2"/>
<evidence type="ECO:0000313" key="3">
    <source>
        <dbReference type="EMBL" id="CRK83739.1"/>
    </source>
</evidence>
<reference evidence="4" key="1">
    <citation type="submission" date="2015-05" db="EMBL/GenBank/DDBJ databases">
        <authorList>
            <person name="Urmite Genomes"/>
        </authorList>
    </citation>
    <scope>NUCLEOTIDE SEQUENCE [LARGE SCALE GENOMIC DNA]</scope>
    <source>
        <strain evidence="4">LF1</strain>
    </source>
</reference>
<evidence type="ECO:0000259" key="2">
    <source>
        <dbReference type="Pfam" id="PF13473"/>
    </source>
</evidence>